<organism evidence="1 2">
    <name type="scientific">Lecanicillium saksenae</name>
    <dbReference type="NCBI Taxonomy" id="468837"/>
    <lineage>
        <taxon>Eukaryota</taxon>
        <taxon>Fungi</taxon>
        <taxon>Dikarya</taxon>
        <taxon>Ascomycota</taxon>
        <taxon>Pezizomycotina</taxon>
        <taxon>Sordariomycetes</taxon>
        <taxon>Hypocreomycetidae</taxon>
        <taxon>Hypocreales</taxon>
        <taxon>Cordycipitaceae</taxon>
        <taxon>Lecanicillium</taxon>
    </lineage>
</organism>
<evidence type="ECO:0000313" key="2">
    <source>
        <dbReference type="Proteomes" id="UP001148737"/>
    </source>
</evidence>
<evidence type="ECO:0000313" key="1">
    <source>
        <dbReference type="EMBL" id="KAJ3474378.1"/>
    </source>
</evidence>
<dbReference type="EMBL" id="JANAKD010002198">
    <property type="protein sequence ID" value="KAJ3474378.1"/>
    <property type="molecule type" value="Genomic_DNA"/>
</dbReference>
<reference evidence="1" key="1">
    <citation type="submission" date="2022-07" db="EMBL/GenBank/DDBJ databases">
        <title>Genome Sequence of Lecanicillium saksenae.</title>
        <authorList>
            <person name="Buettner E."/>
        </authorList>
    </citation>
    <scope>NUCLEOTIDE SEQUENCE</scope>
    <source>
        <strain evidence="1">VT-O1</strain>
    </source>
</reference>
<dbReference type="Proteomes" id="UP001148737">
    <property type="component" value="Unassembled WGS sequence"/>
</dbReference>
<keyword evidence="2" id="KW-1185">Reference proteome</keyword>
<sequence>MSSDEKEMSPVDTAPENNASKRKADVEEIEVDLAAPEPPSKRARRAMKKGKSATSKAKKDNDNDDLEGEETENKDKKDDKAARSEHGVWIGNLRFTVTPQE</sequence>
<comment type="caution">
    <text evidence="1">The sequence shown here is derived from an EMBL/GenBank/DDBJ whole genome shotgun (WGS) entry which is preliminary data.</text>
</comment>
<protein>
    <submittedName>
        <fullName evidence="1">Uncharacterized protein</fullName>
    </submittedName>
</protein>
<gene>
    <name evidence="1" type="ORF">NLG97_g9871</name>
</gene>
<name>A0ACC1QET4_9HYPO</name>
<proteinExistence type="predicted"/>
<accession>A0ACC1QET4</accession>